<evidence type="ECO:0008006" key="4">
    <source>
        <dbReference type="Google" id="ProtNLM"/>
    </source>
</evidence>
<dbReference type="Gene3D" id="3.10.450.50">
    <property type="match status" value="1"/>
</dbReference>
<feature type="chain" id="PRO_5018191827" description="SnoaL-like domain-containing protein" evidence="1">
    <location>
        <begin position="26"/>
        <end position="212"/>
    </location>
</feature>
<proteinExistence type="predicted"/>
<evidence type="ECO:0000313" key="2">
    <source>
        <dbReference type="EMBL" id="RMY83988.1"/>
    </source>
</evidence>
<organism evidence="2 3">
    <name type="scientific">Hortaea werneckii</name>
    <name type="common">Black yeast</name>
    <name type="synonym">Cladosporium werneckii</name>
    <dbReference type="NCBI Taxonomy" id="91943"/>
    <lineage>
        <taxon>Eukaryota</taxon>
        <taxon>Fungi</taxon>
        <taxon>Dikarya</taxon>
        <taxon>Ascomycota</taxon>
        <taxon>Pezizomycotina</taxon>
        <taxon>Dothideomycetes</taxon>
        <taxon>Dothideomycetidae</taxon>
        <taxon>Mycosphaerellales</taxon>
        <taxon>Teratosphaeriaceae</taxon>
        <taxon>Hortaea</taxon>
    </lineage>
</organism>
<dbReference type="PANTHER" id="PTHR39598:SF1">
    <property type="entry name" value="AUSTINOID BIOSYNTHESIS CLUSTERS PROTEIN F-RELATED"/>
    <property type="match status" value="1"/>
</dbReference>
<accession>A0A3M7F537</accession>
<gene>
    <name evidence="2" type="ORF">D0864_07680</name>
</gene>
<feature type="signal peptide" evidence="1">
    <location>
        <begin position="1"/>
        <end position="25"/>
    </location>
</feature>
<comment type="caution">
    <text evidence="2">The sequence shown here is derived from an EMBL/GenBank/DDBJ whole genome shotgun (WGS) entry which is preliminary data.</text>
</comment>
<name>A0A3M7F537_HORWE</name>
<evidence type="ECO:0000256" key="1">
    <source>
        <dbReference type="SAM" id="SignalP"/>
    </source>
</evidence>
<dbReference type="InterPro" id="IPR032710">
    <property type="entry name" value="NTF2-like_dom_sf"/>
</dbReference>
<keyword evidence="1" id="KW-0732">Signal</keyword>
<reference evidence="2 3" key="1">
    <citation type="journal article" date="2018" name="BMC Genomics">
        <title>Genomic evidence for intraspecific hybridization in a clonal and extremely halotolerant yeast.</title>
        <authorList>
            <person name="Gostincar C."/>
            <person name="Stajich J.E."/>
            <person name="Zupancic J."/>
            <person name="Zalar P."/>
            <person name="Gunde-Cimerman N."/>
        </authorList>
    </citation>
    <scope>NUCLEOTIDE SEQUENCE [LARGE SCALE GENOMIC DNA]</scope>
    <source>
        <strain evidence="2 3">EXF-10513</strain>
    </source>
</reference>
<protein>
    <recommendedName>
        <fullName evidence="4">SnoaL-like domain-containing protein</fullName>
    </recommendedName>
</protein>
<dbReference type="PANTHER" id="PTHR39598">
    <property type="entry name" value="AUSTINOL SYNTHESIS PROTEIN F-RELATED"/>
    <property type="match status" value="1"/>
</dbReference>
<dbReference type="SUPFAM" id="SSF54427">
    <property type="entry name" value="NTF2-like"/>
    <property type="match status" value="1"/>
</dbReference>
<dbReference type="EMBL" id="QWIO01000834">
    <property type="protein sequence ID" value="RMY83988.1"/>
    <property type="molecule type" value="Genomic_DNA"/>
</dbReference>
<dbReference type="AlphaFoldDB" id="A0A3M7F537"/>
<sequence>MHHRYWKSLHTLLFLFVSVIGGCQAVNESREHTPEVGSQAGNWSWNSKPTTNRVGDTFRLASNRSDDCNSSQLALNIRHTAHAFINGFEAWDAKDILSYRTDDCVQYILPVSYSHGEARDNEEYRTWFEGVKPVFHNFTVTVHSELYDLYARQASMHVSSHARTSVGDYSNEYCLFFEFDRCGTKIKRIKEFIDSAYTKGFFQRLEENQGLE</sequence>
<dbReference type="PROSITE" id="PS51257">
    <property type="entry name" value="PROKAR_LIPOPROTEIN"/>
    <property type="match status" value="1"/>
</dbReference>
<dbReference type="Proteomes" id="UP000269539">
    <property type="component" value="Unassembled WGS sequence"/>
</dbReference>
<dbReference type="InterPro" id="IPR050977">
    <property type="entry name" value="Fungal_Meroterpenoid_Isomerase"/>
</dbReference>
<evidence type="ECO:0000313" key="3">
    <source>
        <dbReference type="Proteomes" id="UP000269539"/>
    </source>
</evidence>